<sequence>MAKVTLSGYIIVPEHELEKIQHALVTHITLTREEPGCIKFIVVQDDSHMHRFNVYEEFESEDAFDAHQDRVKNSDWGKIARNVERHYTIEK</sequence>
<dbReference type="AlphaFoldDB" id="A0A4V1LT85"/>
<evidence type="ECO:0000259" key="1">
    <source>
        <dbReference type="PROSITE" id="PS51725"/>
    </source>
</evidence>
<dbReference type="SUPFAM" id="SSF54909">
    <property type="entry name" value="Dimeric alpha+beta barrel"/>
    <property type="match status" value="1"/>
</dbReference>
<dbReference type="Pfam" id="PF03992">
    <property type="entry name" value="ABM"/>
    <property type="match status" value="1"/>
</dbReference>
<dbReference type="InterPro" id="IPR011008">
    <property type="entry name" value="Dimeric_a/b-barrel"/>
</dbReference>
<keyword evidence="2" id="KW-0503">Monooxygenase</keyword>
<dbReference type="Gene3D" id="3.30.70.100">
    <property type="match status" value="1"/>
</dbReference>
<accession>A0A4V1LT85</accession>
<dbReference type="Proteomes" id="UP000290287">
    <property type="component" value="Unassembled WGS sequence"/>
</dbReference>
<proteinExistence type="predicted"/>
<comment type="caution">
    <text evidence="2">The sequence shown here is derived from an EMBL/GenBank/DDBJ whole genome shotgun (WGS) entry which is preliminary data.</text>
</comment>
<reference evidence="2 3" key="1">
    <citation type="submission" date="2017-10" db="EMBL/GenBank/DDBJ databases">
        <title>Nyctiphanis sp. nov., isolated from the stomach of the euphausiid Nyctiphanes simplex (Hansen, 1911) in the Gulf of California.</title>
        <authorList>
            <person name="Gomez-Gil B."/>
            <person name="Aguilar-Mendez M."/>
            <person name="Lopez-Cortes A."/>
            <person name="Gomez-Gutierrez J."/>
            <person name="Roque A."/>
            <person name="Lang E."/>
            <person name="Gonzalez-Castillo A."/>
        </authorList>
    </citation>
    <scope>NUCLEOTIDE SEQUENCE [LARGE SCALE GENOMIC DNA]</scope>
    <source>
        <strain evidence="2 3">CAIM 600</strain>
    </source>
</reference>
<evidence type="ECO:0000313" key="3">
    <source>
        <dbReference type="Proteomes" id="UP000290287"/>
    </source>
</evidence>
<dbReference type="PROSITE" id="PS51725">
    <property type="entry name" value="ABM"/>
    <property type="match status" value="1"/>
</dbReference>
<dbReference type="OrthoDB" id="9812192at2"/>
<name>A0A4V1LT85_9GAMM</name>
<keyword evidence="2" id="KW-0560">Oxidoreductase</keyword>
<organism evidence="2 3">
    <name type="scientific">Veronia nyctiphanis</name>
    <dbReference type="NCBI Taxonomy" id="1278244"/>
    <lineage>
        <taxon>Bacteria</taxon>
        <taxon>Pseudomonadati</taxon>
        <taxon>Pseudomonadota</taxon>
        <taxon>Gammaproteobacteria</taxon>
        <taxon>Vibrionales</taxon>
        <taxon>Vibrionaceae</taxon>
        <taxon>Veronia</taxon>
    </lineage>
</organism>
<dbReference type="EMBL" id="PEIB01000003">
    <property type="protein sequence ID" value="RXJ74318.1"/>
    <property type="molecule type" value="Genomic_DNA"/>
</dbReference>
<protein>
    <submittedName>
        <fullName evidence="2">Antibiotic biosynthesis monooxygenase</fullName>
    </submittedName>
</protein>
<gene>
    <name evidence="2" type="ORF">CS022_04510</name>
</gene>
<dbReference type="RefSeq" id="WP_129121282.1">
    <property type="nucleotide sequence ID" value="NZ_PEIB01000003.1"/>
</dbReference>
<dbReference type="InterPro" id="IPR007138">
    <property type="entry name" value="ABM_dom"/>
</dbReference>
<evidence type="ECO:0000313" key="2">
    <source>
        <dbReference type="EMBL" id="RXJ74318.1"/>
    </source>
</evidence>
<feature type="domain" description="ABM" evidence="1">
    <location>
        <begin position="4"/>
        <end position="91"/>
    </location>
</feature>
<keyword evidence="3" id="KW-1185">Reference proteome</keyword>
<dbReference type="GO" id="GO:0004497">
    <property type="term" value="F:monooxygenase activity"/>
    <property type="evidence" value="ECO:0007669"/>
    <property type="project" value="UniProtKB-KW"/>
</dbReference>